<sequence>MNLSILKQGASRFGIELTEGQLEQFERYFQLLTEWNSRINLTSVIEYEAVQSIHFLDSLSIAAAGISLKGRRVIDVGTGAGFPGIPLKIAFPEIELTLLEATGKKAVFLTETAAQLQLENVAIINARAEDAACQTEHRERYNLVVARALAPLNVLYELCLPFCALNGRFLAWKKGVITAEIDAAGPALRILGGDSCQIVEIDAQILGGERKLVVVGKSSPTPPEYPRRSGLPAKKPLC</sequence>
<dbReference type="Gene3D" id="3.40.50.150">
    <property type="entry name" value="Vaccinia Virus protein VP39"/>
    <property type="match status" value="1"/>
</dbReference>
<dbReference type="Pfam" id="PF02527">
    <property type="entry name" value="GidB"/>
    <property type="match status" value="1"/>
</dbReference>
<dbReference type="FunFam" id="3.40.50.150:FF:000041">
    <property type="entry name" value="Ribosomal RNA small subunit methyltransferase G"/>
    <property type="match status" value="1"/>
</dbReference>
<keyword evidence="1 6" id="KW-0963">Cytoplasm</keyword>
<evidence type="ECO:0000256" key="4">
    <source>
        <dbReference type="ARBA" id="ARBA00022679"/>
    </source>
</evidence>
<dbReference type="InterPro" id="IPR003682">
    <property type="entry name" value="rRNA_ssu_MeTfrase_G"/>
</dbReference>
<feature type="binding site" evidence="6">
    <location>
        <position position="82"/>
    </location>
    <ligand>
        <name>S-adenosyl-L-methionine</name>
        <dbReference type="ChEBI" id="CHEBI:59789"/>
    </ligand>
</feature>
<comment type="subcellular location">
    <subcellularLocation>
        <location evidence="6">Cytoplasm</location>
    </subcellularLocation>
</comment>
<keyword evidence="3 6" id="KW-0489">Methyltransferase</keyword>
<organism evidence="8">
    <name type="scientific">Dehalogenimonas sp. 4OHTPN</name>
    <dbReference type="NCBI Taxonomy" id="3166643"/>
    <lineage>
        <taxon>Bacteria</taxon>
        <taxon>Bacillati</taxon>
        <taxon>Chloroflexota</taxon>
        <taxon>Dehalococcoidia</taxon>
        <taxon>Dehalococcoidales</taxon>
        <taxon>Dehalococcoidaceae</taxon>
        <taxon>Dehalogenimonas</taxon>
    </lineage>
</organism>
<reference evidence="8" key="1">
    <citation type="submission" date="2024-06" db="EMBL/GenBank/DDBJ databases">
        <title>A Novel Isolate, Dehalogenimonas sp. Strain 4OHTPN, Dechlorinates Aromatic 4 Hydroxy chlorothalonil by a Novel Reductive Dehalogenase.</title>
        <authorList>
            <person name="Liu G."/>
        </authorList>
    </citation>
    <scope>NUCLEOTIDE SEQUENCE</scope>
    <source>
        <strain evidence="8">4OHTPN</strain>
    </source>
</reference>
<dbReference type="PANTHER" id="PTHR31760:SF0">
    <property type="entry name" value="S-ADENOSYL-L-METHIONINE-DEPENDENT METHYLTRANSFERASES SUPERFAMILY PROTEIN"/>
    <property type="match status" value="1"/>
</dbReference>
<evidence type="ECO:0000313" key="8">
    <source>
        <dbReference type="EMBL" id="XCH32589.1"/>
    </source>
</evidence>
<dbReference type="EMBL" id="CP159307">
    <property type="protein sequence ID" value="XCH32589.1"/>
    <property type="molecule type" value="Genomic_DNA"/>
</dbReference>
<protein>
    <recommendedName>
        <fullName evidence="6">Ribosomal RNA small subunit methyltransferase G</fullName>
        <ecNumber evidence="6">2.1.1.-</ecNumber>
    </recommendedName>
    <alternativeName>
        <fullName evidence="6">16S rRNA 7-methylguanosine methyltransferase</fullName>
        <shortName evidence="6">16S rRNA m7G methyltransferase</shortName>
    </alternativeName>
</protein>
<evidence type="ECO:0000256" key="1">
    <source>
        <dbReference type="ARBA" id="ARBA00022490"/>
    </source>
</evidence>
<keyword evidence="2 6" id="KW-0698">rRNA processing</keyword>
<dbReference type="GO" id="GO:0070043">
    <property type="term" value="F:rRNA (guanine-N7-)-methyltransferase activity"/>
    <property type="evidence" value="ECO:0007669"/>
    <property type="project" value="UniProtKB-UniRule"/>
</dbReference>
<keyword evidence="4 6" id="KW-0808">Transferase</keyword>
<dbReference type="AlphaFoldDB" id="A0AAU8G909"/>
<proteinExistence type="inferred from homology"/>
<keyword evidence="5 6" id="KW-0949">S-adenosyl-L-methionine</keyword>
<feature type="binding site" evidence="6">
    <location>
        <begin position="128"/>
        <end position="129"/>
    </location>
    <ligand>
        <name>S-adenosyl-L-methionine</name>
        <dbReference type="ChEBI" id="CHEBI:59789"/>
    </ligand>
</feature>
<comment type="similarity">
    <text evidence="6">Belongs to the methyltransferase superfamily. RNA methyltransferase RsmG family.</text>
</comment>
<comment type="function">
    <text evidence="6">Specifically methylates the N7 position of a guanine in 16S rRNA.</text>
</comment>
<evidence type="ECO:0000256" key="6">
    <source>
        <dbReference type="HAMAP-Rule" id="MF_00074"/>
    </source>
</evidence>
<name>A0AAU8G909_9CHLR</name>
<evidence type="ECO:0000256" key="5">
    <source>
        <dbReference type="ARBA" id="ARBA00022691"/>
    </source>
</evidence>
<dbReference type="GO" id="GO:0005829">
    <property type="term" value="C:cytosol"/>
    <property type="evidence" value="ECO:0007669"/>
    <property type="project" value="TreeGrafter"/>
</dbReference>
<evidence type="ECO:0000256" key="3">
    <source>
        <dbReference type="ARBA" id="ARBA00022603"/>
    </source>
</evidence>
<dbReference type="HAMAP" id="MF_00074">
    <property type="entry name" value="16SrRNA_methyltr_G"/>
    <property type="match status" value="1"/>
</dbReference>
<dbReference type="EC" id="2.1.1.-" evidence="6"/>
<dbReference type="SUPFAM" id="SSF53335">
    <property type="entry name" value="S-adenosyl-L-methionine-dependent methyltransferases"/>
    <property type="match status" value="1"/>
</dbReference>
<dbReference type="NCBIfam" id="TIGR00138">
    <property type="entry name" value="rsmG_gidB"/>
    <property type="match status" value="1"/>
</dbReference>
<dbReference type="RefSeq" id="WP_353713862.1">
    <property type="nucleotide sequence ID" value="NZ_CP159307.1"/>
</dbReference>
<evidence type="ECO:0000256" key="2">
    <source>
        <dbReference type="ARBA" id="ARBA00022552"/>
    </source>
</evidence>
<dbReference type="InterPro" id="IPR029063">
    <property type="entry name" value="SAM-dependent_MTases_sf"/>
</dbReference>
<dbReference type="PANTHER" id="PTHR31760">
    <property type="entry name" value="S-ADENOSYL-L-METHIONINE-DEPENDENT METHYLTRANSFERASES SUPERFAMILY PROTEIN"/>
    <property type="match status" value="1"/>
</dbReference>
<feature type="binding site" evidence="6">
    <location>
        <position position="147"/>
    </location>
    <ligand>
        <name>S-adenosyl-L-methionine</name>
        <dbReference type="ChEBI" id="CHEBI:59789"/>
    </ligand>
</feature>
<feature type="region of interest" description="Disordered" evidence="7">
    <location>
        <begin position="217"/>
        <end position="238"/>
    </location>
</feature>
<accession>A0AAU8G909</accession>
<feature type="binding site" evidence="6">
    <location>
        <position position="77"/>
    </location>
    <ligand>
        <name>S-adenosyl-L-methionine</name>
        <dbReference type="ChEBI" id="CHEBI:59789"/>
    </ligand>
</feature>
<gene>
    <name evidence="6 8" type="primary">rsmG</name>
    <name evidence="8" type="ORF">ABV300_05285</name>
</gene>
<feature type="binding site" evidence="6">
    <location>
        <begin position="100"/>
        <end position="102"/>
    </location>
    <ligand>
        <name>S-adenosyl-L-methionine</name>
        <dbReference type="ChEBI" id="CHEBI:59789"/>
    </ligand>
</feature>
<evidence type="ECO:0000256" key="7">
    <source>
        <dbReference type="SAM" id="MobiDB-lite"/>
    </source>
</evidence>
<dbReference type="PIRSF" id="PIRSF003078">
    <property type="entry name" value="GidB"/>
    <property type="match status" value="1"/>
</dbReference>